<evidence type="ECO:0000256" key="7">
    <source>
        <dbReference type="ARBA" id="ARBA00022840"/>
    </source>
</evidence>
<gene>
    <name evidence="11" type="primary">alaS</name>
    <name evidence="13" type="ORF">RSSM_06263</name>
</gene>
<keyword evidence="11" id="KW-0963">Cytoplasm</keyword>
<dbReference type="Pfam" id="PF01411">
    <property type="entry name" value="tRNA-synt_2c"/>
    <property type="match status" value="1"/>
</dbReference>
<dbReference type="SUPFAM" id="SSF50447">
    <property type="entry name" value="Translation proteins"/>
    <property type="match status" value="1"/>
</dbReference>
<organism evidence="13 14">
    <name type="scientific">Rhodopirellula sallentina SM41</name>
    <dbReference type="NCBI Taxonomy" id="1263870"/>
    <lineage>
        <taxon>Bacteria</taxon>
        <taxon>Pseudomonadati</taxon>
        <taxon>Planctomycetota</taxon>
        <taxon>Planctomycetia</taxon>
        <taxon>Pirellulales</taxon>
        <taxon>Pirellulaceae</taxon>
        <taxon>Rhodopirellula</taxon>
    </lineage>
</organism>
<comment type="cofactor">
    <cofactor evidence="11">
        <name>Zn(2+)</name>
        <dbReference type="ChEBI" id="CHEBI:29105"/>
    </cofactor>
    <text evidence="11">Binds 1 zinc ion per subunit.</text>
</comment>
<dbReference type="InterPro" id="IPR050058">
    <property type="entry name" value="Ala-tRNA_ligase"/>
</dbReference>
<dbReference type="PROSITE" id="PS50860">
    <property type="entry name" value="AA_TRNA_LIGASE_II_ALA"/>
    <property type="match status" value="1"/>
</dbReference>
<evidence type="ECO:0000259" key="12">
    <source>
        <dbReference type="PROSITE" id="PS50860"/>
    </source>
</evidence>
<dbReference type="Pfam" id="PF02272">
    <property type="entry name" value="DHHA1"/>
    <property type="match status" value="1"/>
</dbReference>
<dbReference type="Proteomes" id="UP000011885">
    <property type="component" value="Unassembled WGS sequence"/>
</dbReference>
<dbReference type="InterPro" id="IPR012947">
    <property type="entry name" value="tRNA_SAD"/>
</dbReference>
<comment type="caution">
    <text evidence="13">The sequence shown here is derived from an EMBL/GenBank/DDBJ whole genome shotgun (WGS) entry which is preliminary data.</text>
</comment>
<dbReference type="SUPFAM" id="SSF55186">
    <property type="entry name" value="ThrRS/AlaRS common domain"/>
    <property type="match status" value="1"/>
</dbReference>
<proteinExistence type="inferred from homology"/>
<dbReference type="InterPro" id="IPR018162">
    <property type="entry name" value="Ala-tRNA-ligase_IIc_anticod-bd"/>
</dbReference>
<dbReference type="NCBIfam" id="TIGR00344">
    <property type="entry name" value="alaS"/>
    <property type="match status" value="1"/>
</dbReference>
<evidence type="ECO:0000313" key="13">
    <source>
        <dbReference type="EMBL" id="EMI52304.1"/>
    </source>
</evidence>
<dbReference type="GO" id="GO:0005829">
    <property type="term" value="C:cytosol"/>
    <property type="evidence" value="ECO:0007669"/>
    <property type="project" value="TreeGrafter"/>
</dbReference>
<dbReference type="Pfam" id="PF07973">
    <property type="entry name" value="tRNA_SAD"/>
    <property type="match status" value="1"/>
</dbReference>
<dbReference type="SUPFAM" id="SSF55681">
    <property type="entry name" value="Class II aaRS and biotin synthetases"/>
    <property type="match status" value="1"/>
</dbReference>
<accession>M5TTC9</accession>
<evidence type="ECO:0000256" key="3">
    <source>
        <dbReference type="ARBA" id="ARBA00022598"/>
    </source>
</evidence>
<comment type="subcellular location">
    <subcellularLocation>
        <location evidence="11">Cytoplasm</location>
    </subcellularLocation>
</comment>
<keyword evidence="2 11" id="KW-0820">tRNA-binding</keyword>
<feature type="domain" description="Alanyl-transfer RNA synthetases family profile" evidence="12">
    <location>
        <begin position="23"/>
        <end position="731"/>
    </location>
</feature>
<keyword evidence="3 11" id="KW-0436">Ligase</keyword>
<dbReference type="InterPro" id="IPR002318">
    <property type="entry name" value="Ala-tRNA-lgiase_IIc"/>
</dbReference>
<name>M5TTC9_9BACT</name>
<dbReference type="InterPro" id="IPR023033">
    <property type="entry name" value="Ala_tRNA_ligase_euk/bac"/>
</dbReference>
<evidence type="ECO:0000256" key="2">
    <source>
        <dbReference type="ARBA" id="ARBA00022555"/>
    </source>
</evidence>
<dbReference type="CDD" id="cd00673">
    <property type="entry name" value="AlaRS_core"/>
    <property type="match status" value="1"/>
</dbReference>
<sequence>MAAPKSIVHYSIRTSPLSTLTKMKTDELREKYLEFFETKGCVRQPSDVLVPAWDPSVLFTPAGMNQFKDHFLGKVKLDFTRATTCQKCLRTGDIDNVGRTAFHHTFFEMLGNFSFGDYFKPEAIAWAWEFLTDKKWLGIEPGRLNVTVYKDDDEAFQIWNESIGLPTSRITRMEEDENFWPASAPSEGPDGVCGPCSEIYYQLDDGSDVEIWNLVFTQFNRVGPPPNNLHPLPSKNIDTGMGLERTASVLQGVPTNFHIDSLLPIVHAAAEVCGVKYEYESDNGRRLRRITDHARAAVFSVHENVYPGPKDARSVIRRLIRRAVLDGYQMNLREPFLYQLTSAVADASKAAYPELGQTTQRVAEAIEAEERAFFATIDGGMKRINHLFEEMQTEKSVMVPGAEAADLLTTYGVPPELVQTLAAEQNFTFDWVGFREAMEKHAGDSDGGQRVLFQTGPLETLKEALRETPFVGYESTQSEATVKGIITGDGKGKGDEGQLLSHLDRPGDAILRLVLDHSPFYGESGGQVGDTGVIENDNFRFEVIDTQKHASLIVHHGKLVKGKVSEGETCVAKVDVENRTALSRAHSATHVLHHALHTHVGRHAEQQGSKVEPDRLRFDFTNPKAIPDETLVEIEKDVLKFVEQGEPIRWDTVSLDVARKAGAMMLFGEKYPDPCRMVSMGEFSRELCGGTHLTNTADIGAFEVVVEESVSTGTRRIQALTGERAKQHREQTMQLLDLVAEKLGCKAAYAEAATETLMEEVRSLKKELSAGKAVEHSEQFQFDPAAAKATPTDTADYNAVRAAVRALTRRLNVAIDDVGERLEALLSDRSRLVKELKEVSEGGKVSADDLIESGTTVGDTLLVVTEIPGANPNLMRGWIDQIRKKSKGPSAVLLGAAHGGKVVLVGGLSRDLVDRGLKAGEWVGAAAKIVGGGGGGRPDMAQAGGKDPEKLPEAIENARQSMTEKLQTTSG</sequence>
<dbReference type="InterPro" id="IPR018165">
    <property type="entry name" value="Ala-tRNA-synth_IIc_core"/>
</dbReference>
<dbReference type="InterPro" id="IPR009000">
    <property type="entry name" value="Transl_B-barrel_sf"/>
</dbReference>
<dbReference type="FunFam" id="2.40.30.130:FF:000001">
    <property type="entry name" value="Alanine--tRNA ligase"/>
    <property type="match status" value="1"/>
</dbReference>
<evidence type="ECO:0000256" key="11">
    <source>
        <dbReference type="HAMAP-Rule" id="MF_00036"/>
    </source>
</evidence>
<dbReference type="FunFam" id="3.10.310.40:FF:000001">
    <property type="entry name" value="Alanine--tRNA ligase"/>
    <property type="match status" value="1"/>
</dbReference>
<dbReference type="AlphaFoldDB" id="M5TTC9"/>
<protein>
    <recommendedName>
        <fullName evidence="11">Alanine--tRNA ligase</fullName>
        <ecNumber evidence="11">6.1.1.7</ecNumber>
    </recommendedName>
    <alternativeName>
        <fullName evidence="11">Alanyl-tRNA synthetase</fullName>
        <shortName evidence="11">AlaRS</shortName>
    </alternativeName>
</protein>
<dbReference type="GO" id="GO:0004813">
    <property type="term" value="F:alanine-tRNA ligase activity"/>
    <property type="evidence" value="ECO:0007669"/>
    <property type="project" value="UniProtKB-UniRule"/>
</dbReference>
<feature type="binding site" evidence="11">
    <location>
        <position position="590"/>
    </location>
    <ligand>
        <name>Zn(2+)</name>
        <dbReference type="ChEBI" id="CHEBI:29105"/>
    </ligand>
</feature>
<dbReference type="Gene3D" id="3.30.980.10">
    <property type="entry name" value="Threonyl-trna Synthetase, Chain A, domain 2"/>
    <property type="match status" value="1"/>
</dbReference>
<evidence type="ECO:0000256" key="5">
    <source>
        <dbReference type="ARBA" id="ARBA00022741"/>
    </source>
</evidence>
<evidence type="ECO:0000256" key="4">
    <source>
        <dbReference type="ARBA" id="ARBA00022723"/>
    </source>
</evidence>
<feature type="binding site" evidence="11">
    <location>
        <position position="586"/>
    </location>
    <ligand>
        <name>Zn(2+)</name>
        <dbReference type="ChEBI" id="CHEBI:29105"/>
    </ligand>
</feature>
<keyword evidence="8 11" id="KW-0694">RNA-binding</keyword>
<dbReference type="GO" id="GO:0002161">
    <property type="term" value="F:aminoacyl-tRNA deacylase activity"/>
    <property type="evidence" value="ECO:0007669"/>
    <property type="project" value="TreeGrafter"/>
</dbReference>
<keyword evidence="14" id="KW-1185">Reference proteome</keyword>
<dbReference type="GO" id="GO:0008270">
    <property type="term" value="F:zinc ion binding"/>
    <property type="evidence" value="ECO:0007669"/>
    <property type="project" value="UniProtKB-UniRule"/>
</dbReference>
<keyword evidence="4 11" id="KW-0479">Metal-binding</keyword>
<dbReference type="EC" id="6.1.1.7" evidence="11"/>
<comment type="catalytic activity">
    <reaction evidence="11">
        <text>tRNA(Ala) + L-alanine + ATP = L-alanyl-tRNA(Ala) + AMP + diphosphate</text>
        <dbReference type="Rhea" id="RHEA:12540"/>
        <dbReference type="Rhea" id="RHEA-COMP:9657"/>
        <dbReference type="Rhea" id="RHEA-COMP:9923"/>
        <dbReference type="ChEBI" id="CHEBI:30616"/>
        <dbReference type="ChEBI" id="CHEBI:33019"/>
        <dbReference type="ChEBI" id="CHEBI:57972"/>
        <dbReference type="ChEBI" id="CHEBI:78442"/>
        <dbReference type="ChEBI" id="CHEBI:78497"/>
        <dbReference type="ChEBI" id="CHEBI:456215"/>
        <dbReference type="EC" id="6.1.1.7"/>
    </reaction>
</comment>
<keyword evidence="10 11" id="KW-0030">Aminoacyl-tRNA synthetase</keyword>
<keyword evidence="7 11" id="KW-0067">ATP-binding</keyword>
<comment type="function">
    <text evidence="11">Catalyzes the attachment of alanine to tRNA(Ala) in a two-step reaction: alanine is first activated by ATP to form Ala-AMP and then transferred to the acceptor end of tRNA(Ala). Also edits incorrectly charged Ser-tRNA(Ala) and Gly-tRNA(Ala) via its editing domain.</text>
</comment>
<evidence type="ECO:0000313" key="14">
    <source>
        <dbReference type="Proteomes" id="UP000011885"/>
    </source>
</evidence>
<evidence type="ECO:0000256" key="8">
    <source>
        <dbReference type="ARBA" id="ARBA00022884"/>
    </source>
</evidence>
<dbReference type="InterPro" id="IPR003156">
    <property type="entry name" value="DHHA1_dom"/>
</dbReference>
<evidence type="ECO:0000256" key="10">
    <source>
        <dbReference type="ARBA" id="ARBA00023146"/>
    </source>
</evidence>
<reference evidence="13 14" key="1">
    <citation type="journal article" date="2013" name="Mar. Genomics">
        <title>Expression of sulfatases in Rhodopirellula baltica and the diversity of sulfatases in the genus Rhodopirellula.</title>
        <authorList>
            <person name="Wegner C.E."/>
            <person name="Richter-Heitmann T."/>
            <person name="Klindworth A."/>
            <person name="Klockow C."/>
            <person name="Richter M."/>
            <person name="Achstetter T."/>
            <person name="Glockner F.O."/>
            <person name="Harder J."/>
        </authorList>
    </citation>
    <scope>NUCLEOTIDE SEQUENCE [LARGE SCALE GENOMIC DNA]</scope>
    <source>
        <strain evidence="13 14">SM41</strain>
    </source>
</reference>
<dbReference type="InterPro" id="IPR018164">
    <property type="entry name" value="Ala-tRNA-synth_IIc_N"/>
</dbReference>
<dbReference type="HAMAP" id="MF_00036_B">
    <property type="entry name" value="Ala_tRNA_synth_B"/>
    <property type="match status" value="1"/>
</dbReference>
<feature type="binding site" evidence="11">
    <location>
        <position position="692"/>
    </location>
    <ligand>
        <name>Zn(2+)</name>
        <dbReference type="ChEBI" id="CHEBI:29105"/>
    </ligand>
</feature>
<dbReference type="GO" id="GO:0000049">
    <property type="term" value="F:tRNA binding"/>
    <property type="evidence" value="ECO:0007669"/>
    <property type="project" value="UniProtKB-KW"/>
</dbReference>
<dbReference type="PANTHER" id="PTHR11777">
    <property type="entry name" value="ALANYL-TRNA SYNTHETASE"/>
    <property type="match status" value="1"/>
</dbReference>
<dbReference type="PRINTS" id="PR00980">
    <property type="entry name" value="TRNASYNTHALA"/>
</dbReference>
<evidence type="ECO:0000256" key="1">
    <source>
        <dbReference type="ARBA" id="ARBA00008226"/>
    </source>
</evidence>
<dbReference type="PATRIC" id="fig|1263870.3.peg.6636"/>
<comment type="domain">
    <text evidence="11">Consists of three domains; the N-terminal catalytic domain, the editing domain and the C-terminal C-Ala domain. The editing domain removes incorrectly charged amino acids, while the C-Ala domain, along with tRNA(Ala), serves as a bridge to cooperatively bring together the editing and aminoacylation centers thus stimulating deacylation of misacylated tRNAs.</text>
</comment>
<keyword evidence="5 11" id="KW-0547">Nucleotide-binding</keyword>
<dbReference type="PANTHER" id="PTHR11777:SF9">
    <property type="entry name" value="ALANINE--TRNA LIGASE, CYTOPLASMIC"/>
    <property type="match status" value="1"/>
</dbReference>
<dbReference type="GO" id="GO:0005524">
    <property type="term" value="F:ATP binding"/>
    <property type="evidence" value="ECO:0007669"/>
    <property type="project" value="UniProtKB-UniRule"/>
</dbReference>
<dbReference type="InterPro" id="IPR018163">
    <property type="entry name" value="Thr/Ala-tRNA-synth_IIc_edit"/>
</dbReference>
<evidence type="ECO:0000256" key="9">
    <source>
        <dbReference type="ARBA" id="ARBA00022917"/>
    </source>
</evidence>
<dbReference type="FunFam" id="3.30.980.10:FF:000004">
    <property type="entry name" value="Alanine--tRNA ligase, cytoplasmic"/>
    <property type="match status" value="1"/>
</dbReference>
<keyword evidence="9 11" id="KW-0648">Protein biosynthesis</keyword>
<dbReference type="EMBL" id="ANOH01000439">
    <property type="protein sequence ID" value="EMI52304.1"/>
    <property type="molecule type" value="Genomic_DNA"/>
</dbReference>
<dbReference type="SUPFAM" id="SSF101353">
    <property type="entry name" value="Putative anticodon-binding domain of alanyl-tRNA synthetase (AlaRS)"/>
    <property type="match status" value="1"/>
</dbReference>
<dbReference type="GO" id="GO:0006419">
    <property type="term" value="P:alanyl-tRNA aminoacylation"/>
    <property type="evidence" value="ECO:0007669"/>
    <property type="project" value="UniProtKB-UniRule"/>
</dbReference>
<dbReference type="Gene3D" id="3.10.310.40">
    <property type="match status" value="1"/>
</dbReference>
<evidence type="ECO:0000256" key="6">
    <source>
        <dbReference type="ARBA" id="ARBA00022833"/>
    </source>
</evidence>
<dbReference type="Gene3D" id="2.40.30.130">
    <property type="match status" value="1"/>
</dbReference>
<comment type="similarity">
    <text evidence="1 11">Belongs to the class-II aminoacyl-tRNA synthetase family.</text>
</comment>
<dbReference type="InterPro" id="IPR045864">
    <property type="entry name" value="aa-tRNA-synth_II/BPL/LPL"/>
</dbReference>
<dbReference type="Gene3D" id="3.30.930.10">
    <property type="entry name" value="Bira Bifunctional Protein, Domain 2"/>
    <property type="match status" value="1"/>
</dbReference>
<dbReference type="SMART" id="SM00863">
    <property type="entry name" value="tRNA_SAD"/>
    <property type="match status" value="1"/>
</dbReference>
<keyword evidence="6 11" id="KW-0862">Zinc</keyword>
<feature type="binding site" evidence="11">
    <location>
        <position position="688"/>
    </location>
    <ligand>
        <name>Zn(2+)</name>
        <dbReference type="ChEBI" id="CHEBI:29105"/>
    </ligand>
</feature>